<keyword evidence="2" id="KW-1185">Reference proteome</keyword>
<dbReference type="Proteomes" id="UP001054945">
    <property type="component" value="Unassembled WGS sequence"/>
</dbReference>
<proteinExistence type="predicted"/>
<evidence type="ECO:0000313" key="1">
    <source>
        <dbReference type="EMBL" id="GIY49653.1"/>
    </source>
</evidence>
<comment type="caution">
    <text evidence="1">The sequence shown here is derived from an EMBL/GenBank/DDBJ whole genome shotgun (WGS) entry which is preliminary data.</text>
</comment>
<dbReference type="AlphaFoldDB" id="A0AAV4TYR9"/>
<accession>A0AAV4TYR9</accession>
<evidence type="ECO:0000313" key="2">
    <source>
        <dbReference type="Proteomes" id="UP001054945"/>
    </source>
</evidence>
<name>A0AAV4TYR9_CAEEX</name>
<reference evidence="1 2" key="1">
    <citation type="submission" date="2021-06" db="EMBL/GenBank/DDBJ databases">
        <title>Caerostris extrusa draft genome.</title>
        <authorList>
            <person name="Kono N."/>
            <person name="Arakawa K."/>
        </authorList>
    </citation>
    <scope>NUCLEOTIDE SEQUENCE [LARGE SCALE GENOMIC DNA]</scope>
</reference>
<organism evidence="1 2">
    <name type="scientific">Caerostris extrusa</name>
    <name type="common">Bark spider</name>
    <name type="synonym">Caerostris bankana</name>
    <dbReference type="NCBI Taxonomy" id="172846"/>
    <lineage>
        <taxon>Eukaryota</taxon>
        <taxon>Metazoa</taxon>
        <taxon>Ecdysozoa</taxon>
        <taxon>Arthropoda</taxon>
        <taxon>Chelicerata</taxon>
        <taxon>Arachnida</taxon>
        <taxon>Araneae</taxon>
        <taxon>Araneomorphae</taxon>
        <taxon>Entelegynae</taxon>
        <taxon>Araneoidea</taxon>
        <taxon>Araneidae</taxon>
        <taxon>Caerostris</taxon>
    </lineage>
</organism>
<gene>
    <name evidence="1" type="ORF">CEXT_42871</name>
</gene>
<dbReference type="EMBL" id="BPLR01011862">
    <property type="protein sequence ID" value="GIY49653.1"/>
    <property type="molecule type" value="Genomic_DNA"/>
</dbReference>
<protein>
    <submittedName>
        <fullName evidence="1">Uncharacterized protein</fullName>
    </submittedName>
</protein>
<sequence>MRYLKEDSFSFVLIRKLFFSNAILVLSAANDVSLVDVIEVDPLFFFPDDFVWIVIRVVSCGFHGTIGYGIRDINDDVTNVFNWINGFSRKMIHRSFHSSSSLDIALPR</sequence>